<organism evidence="2">
    <name type="scientific">bioreactor metagenome</name>
    <dbReference type="NCBI Taxonomy" id="1076179"/>
    <lineage>
        <taxon>unclassified sequences</taxon>
        <taxon>metagenomes</taxon>
        <taxon>ecological metagenomes</taxon>
    </lineage>
</organism>
<comment type="caution">
    <text evidence="2">The sequence shown here is derived from an EMBL/GenBank/DDBJ whole genome shotgun (WGS) entry which is preliminary data.</text>
</comment>
<evidence type="ECO:0000259" key="1">
    <source>
        <dbReference type="Pfam" id="PF12674"/>
    </source>
</evidence>
<feature type="domain" description="Putative zinc ribbon" evidence="1">
    <location>
        <begin position="5"/>
        <end position="84"/>
    </location>
</feature>
<proteinExistence type="predicted"/>
<reference evidence="2" key="1">
    <citation type="submission" date="2019-08" db="EMBL/GenBank/DDBJ databases">
        <authorList>
            <person name="Kucharzyk K."/>
            <person name="Murdoch R.W."/>
            <person name="Higgins S."/>
            <person name="Loffler F."/>
        </authorList>
    </citation>
    <scope>NUCLEOTIDE SEQUENCE</scope>
</reference>
<dbReference type="Pfam" id="PF12674">
    <property type="entry name" value="Zn_ribbon_2"/>
    <property type="match status" value="1"/>
</dbReference>
<dbReference type="InterPro" id="IPR025868">
    <property type="entry name" value="Zn_ribbon_dom_put"/>
</dbReference>
<dbReference type="EMBL" id="VSSQ01064673">
    <property type="protein sequence ID" value="MPN17518.1"/>
    <property type="molecule type" value="Genomic_DNA"/>
</dbReference>
<evidence type="ECO:0000313" key="2">
    <source>
        <dbReference type="EMBL" id="MPN17518.1"/>
    </source>
</evidence>
<dbReference type="AlphaFoldDB" id="A0A645FST8"/>
<protein>
    <recommendedName>
        <fullName evidence="1">Putative zinc ribbon domain-containing protein</fullName>
    </recommendedName>
</protein>
<name>A0A645FST8_9ZZZZ</name>
<gene>
    <name evidence="2" type="ORF">SDC9_164872</name>
</gene>
<accession>A0A645FST8</accession>
<sequence>MDQKICQSCGMPLEGEKDLGKNFDGSSNEDYCCYCFANGSFIKDETLEEMIESCIPFRISEDCPDAETARVNMMSYMPKLKRWRKK</sequence>